<evidence type="ECO:0000313" key="3">
    <source>
        <dbReference type="Proteomes" id="UP000431901"/>
    </source>
</evidence>
<gene>
    <name evidence="2" type="ORF">GQ466_30480</name>
</gene>
<dbReference type="EMBL" id="WUTW01000014">
    <property type="protein sequence ID" value="MXQ68350.1"/>
    <property type="molecule type" value="Genomic_DNA"/>
</dbReference>
<evidence type="ECO:0000259" key="1">
    <source>
        <dbReference type="Pfam" id="PF04149"/>
    </source>
</evidence>
<dbReference type="Proteomes" id="UP000431901">
    <property type="component" value="Unassembled WGS sequence"/>
</dbReference>
<feature type="domain" description="DUF397" evidence="1">
    <location>
        <begin position="3"/>
        <end position="55"/>
    </location>
</feature>
<organism evidence="2 3">
    <name type="scientific">Actinomadura rayongensis</name>
    <dbReference type="NCBI Taxonomy" id="1429076"/>
    <lineage>
        <taxon>Bacteria</taxon>
        <taxon>Bacillati</taxon>
        <taxon>Actinomycetota</taxon>
        <taxon>Actinomycetes</taxon>
        <taxon>Streptosporangiales</taxon>
        <taxon>Thermomonosporaceae</taxon>
        <taxon>Actinomadura</taxon>
    </lineage>
</organism>
<reference evidence="2 3" key="1">
    <citation type="submission" date="2019-12" db="EMBL/GenBank/DDBJ databases">
        <title>Nocardia macrotermitis sp. nov. and Nocardia aurantia sp. nov., isolated from the gut of the fungus growing-termite Macrotermes natalensis.</title>
        <authorList>
            <person name="Christine B."/>
            <person name="Rene B."/>
        </authorList>
    </citation>
    <scope>NUCLEOTIDE SEQUENCE [LARGE SCALE GENOMIC DNA]</scope>
    <source>
        <strain evidence="2 3">DSM 102126</strain>
    </source>
</reference>
<evidence type="ECO:0000313" key="2">
    <source>
        <dbReference type="EMBL" id="MXQ68350.1"/>
    </source>
</evidence>
<dbReference type="Pfam" id="PF04149">
    <property type="entry name" value="DUF397"/>
    <property type="match status" value="1"/>
</dbReference>
<accession>A0A6I4WHK9</accession>
<comment type="caution">
    <text evidence="2">The sequence shown here is derived from an EMBL/GenBank/DDBJ whole genome shotgun (WGS) entry which is preliminary data.</text>
</comment>
<dbReference type="InterPro" id="IPR007278">
    <property type="entry name" value="DUF397"/>
</dbReference>
<dbReference type="AlphaFoldDB" id="A0A6I4WHK9"/>
<dbReference type="OrthoDB" id="3483594at2"/>
<proteinExistence type="predicted"/>
<keyword evidence="3" id="KW-1185">Reference proteome</keyword>
<name>A0A6I4WHK9_9ACTN</name>
<protein>
    <submittedName>
        <fullName evidence="2">DUF397 domain-containing protein</fullName>
    </submittedName>
</protein>
<dbReference type="RefSeq" id="WP_161106542.1">
    <property type="nucleotide sequence ID" value="NZ_JBHLYI010000027.1"/>
</dbReference>
<sequence>MIQWRKSSRSNPQGGDCVELAALLSCVGVRDSKAPDAGHLAVRVGEFRRLVAEVKAGGHGLR</sequence>